<keyword evidence="8 10" id="KW-0131">Cell cycle</keyword>
<dbReference type="InterPro" id="IPR036615">
    <property type="entry name" value="Mur_ligase_C_dom_sf"/>
</dbReference>
<dbReference type="EMBL" id="PYFT01000001">
    <property type="protein sequence ID" value="PSR55809.1"/>
    <property type="molecule type" value="Genomic_DNA"/>
</dbReference>
<feature type="binding site" evidence="10">
    <location>
        <begin position="98"/>
        <end position="104"/>
    </location>
    <ligand>
        <name>ATP</name>
        <dbReference type="ChEBI" id="CHEBI:30616"/>
    </ligand>
</feature>
<dbReference type="SUPFAM" id="SSF53244">
    <property type="entry name" value="MurD-like peptide ligases, peptide-binding domain"/>
    <property type="match status" value="1"/>
</dbReference>
<dbReference type="Pfam" id="PF02875">
    <property type="entry name" value="Mur_ligase_C"/>
    <property type="match status" value="1"/>
</dbReference>
<organism evidence="15 16">
    <name type="scientific">Adhaeribacter arboris</name>
    <dbReference type="NCBI Taxonomy" id="2072846"/>
    <lineage>
        <taxon>Bacteria</taxon>
        <taxon>Pseudomonadati</taxon>
        <taxon>Bacteroidota</taxon>
        <taxon>Cytophagia</taxon>
        <taxon>Cytophagales</taxon>
        <taxon>Hymenobacteraceae</taxon>
        <taxon>Adhaeribacter</taxon>
    </lineage>
</organism>
<dbReference type="UniPathway" id="UPA00219"/>
<evidence type="ECO:0000256" key="3">
    <source>
        <dbReference type="ARBA" id="ARBA00022618"/>
    </source>
</evidence>
<dbReference type="GO" id="GO:0009252">
    <property type="term" value="P:peptidoglycan biosynthetic process"/>
    <property type="evidence" value="ECO:0007669"/>
    <property type="project" value="UniProtKB-UniRule"/>
</dbReference>
<evidence type="ECO:0000256" key="6">
    <source>
        <dbReference type="ARBA" id="ARBA00022960"/>
    </source>
</evidence>
<dbReference type="InterPro" id="IPR013221">
    <property type="entry name" value="Mur_ligase_cen"/>
</dbReference>
<dbReference type="InterPro" id="IPR036565">
    <property type="entry name" value="Mur-like_cat_sf"/>
</dbReference>
<dbReference type="Gene3D" id="3.40.1390.10">
    <property type="entry name" value="MurE/MurF, N-terminal domain"/>
    <property type="match status" value="1"/>
</dbReference>
<dbReference type="PANTHER" id="PTHR43024">
    <property type="entry name" value="UDP-N-ACETYLMURAMOYL-TRIPEPTIDE--D-ALANYL-D-ALANINE LIGASE"/>
    <property type="match status" value="1"/>
</dbReference>
<dbReference type="Gene3D" id="3.90.190.20">
    <property type="entry name" value="Mur ligase, C-terminal domain"/>
    <property type="match status" value="1"/>
</dbReference>
<comment type="subcellular location">
    <subcellularLocation>
        <location evidence="10 11">Cytoplasm</location>
    </subcellularLocation>
</comment>
<dbReference type="OrthoDB" id="9801978at2"/>
<keyword evidence="2 10" id="KW-0436">Ligase</keyword>
<gene>
    <name evidence="10" type="primary">murF</name>
    <name evidence="15" type="ORF">AHMF7605_21065</name>
</gene>
<proteinExistence type="inferred from homology"/>
<comment type="similarity">
    <text evidence="10">Belongs to the MurCDEF family. MurF subfamily.</text>
</comment>
<dbReference type="GO" id="GO:0071555">
    <property type="term" value="P:cell wall organization"/>
    <property type="evidence" value="ECO:0007669"/>
    <property type="project" value="UniProtKB-KW"/>
</dbReference>
<dbReference type="GO" id="GO:0047480">
    <property type="term" value="F:UDP-N-acetylmuramoyl-tripeptide-D-alanyl-D-alanine ligase activity"/>
    <property type="evidence" value="ECO:0007669"/>
    <property type="project" value="UniProtKB-UniRule"/>
</dbReference>
<keyword evidence="7 10" id="KW-0573">Peptidoglycan synthesis</keyword>
<dbReference type="PANTHER" id="PTHR43024:SF1">
    <property type="entry name" value="UDP-N-ACETYLMURAMOYL-TRIPEPTIDE--D-ALANYL-D-ALANINE LIGASE"/>
    <property type="match status" value="1"/>
</dbReference>
<dbReference type="GO" id="GO:0005737">
    <property type="term" value="C:cytoplasm"/>
    <property type="evidence" value="ECO:0007669"/>
    <property type="project" value="UniProtKB-SubCell"/>
</dbReference>
<keyword evidence="6 10" id="KW-0133">Cell shape</keyword>
<dbReference type="SUPFAM" id="SSF63418">
    <property type="entry name" value="MurE/MurF N-terminal domain"/>
    <property type="match status" value="1"/>
</dbReference>
<dbReference type="GO" id="GO:0008360">
    <property type="term" value="P:regulation of cell shape"/>
    <property type="evidence" value="ECO:0007669"/>
    <property type="project" value="UniProtKB-KW"/>
</dbReference>
<dbReference type="InterPro" id="IPR035911">
    <property type="entry name" value="MurE/MurF_N"/>
</dbReference>
<evidence type="ECO:0000256" key="5">
    <source>
        <dbReference type="ARBA" id="ARBA00022840"/>
    </source>
</evidence>
<protein>
    <recommendedName>
        <fullName evidence="10 11">UDP-N-acetylmuramoyl-tripeptide--D-alanyl-D-alanine ligase</fullName>
        <ecNumber evidence="10 11">6.3.2.10</ecNumber>
    </recommendedName>
    <alternativeName>
        <fullName evidence="10">D-alanyl-D-alanine-adding enzyme</fullName>
    </alternativeName>
</protein>
<evidence type="ECO:0000256" key="11">
    <source>
        <dbReference type="RuleBase" id="RU004136"/>
    </source>
</evidence>
<dbReference type="AlphaFoldDB" id="A0A2T2YJZ3"/>
<dbReference type="GO" id="GO:0008766">
    <property type="term" value="F:UDP-N-acetylmuramoylalanyl-D-glutamyl-2,6-diaminopimelate-D-alanyl-D-alanine ligase activity"/>
    <property type="evidence" value="ECO:0007669"/>
    <property type="project" value="RHEA"/>
</dbReference>
<evidence type="ECO:0000256" key="8">
    <source>
        <dbReference type="ARBA" id="ARBA00023306"/>
    </source>
</evidence>
<evidence type="ECO:0000256" key="10">
    <source>
        <dbReference type="HAMAP-Rule" id="MF_02019"/>
    </source>
</evidence>
<reference evidence="15 16" key="1">
    <citation type="submission" date="2018-03" db="EMBL/GenBank/DDBJ databases">
        <title>Adhaeribacter sp. HMF7605 Genome sequencing and assembly.</title>
        <authorList>
            <person name="Kang H."/>
            <person name="Kang J."/>
            <person name="Cha I."/>
            <person name="Kim H."/>
            <person name="Joh K."/>
        </authorList>
    </citation>
    <scope>NUCLEOTIDE SEQUENCE [LARGE SCALE GENOMIC DNA]</scope>
    <source>
        <strain evidence="15 16">HMF7605</strain>
    </source>
</reference>
<dbReference type="GO" id="GO:0005524">
    <property type="term" value="F:ATP binding"/>
    <property type="evidence" value="ECO:0007669"/>
    <property type="project" value="UniProtKB-UniRule"/>
</dbReference>
<evidence type="ECO:0000256" key="1">
    <source>
        <dbReference type="ARBA" id="ARBA00022490"/>
    </source>
</evidence>
<comment type="function">
    <text evidence="10 11">Involved in cell wall formation. Catalyzes the final step in the synthesis of UDP-N-acetylmuramoyl-pentapeptide, the precursor of murein.</text>
</comment>
<evidence type="ECO:0000259" key="13">
    <source>
        <dbReference type="Pfam" id="PF02875"/>
    </source>
</evidence>
<comment type="pathway">
    <text evidence="10 11">Cell wall biogenesis; peptidoglycan biosynthesis.</text>
</comment>
<dbReference type="HAMAP" id="MF_02019">
    <property type="entry name" value="MurF"/>
    <property type="match status" value="1"/>
</dbReference>
<comment type="caution">
    <text evidence="15">The sequence shown here is derived from an EMBL/GenBank/DDBJ whole genome shotgun (WGS) entry which is preliminary data.</text>
</comment>
<keyword evidence="1 10" id="KW-0963">Cytoplasm</keyword>
<keyword evidence="16" id="KW-1185">Reference proteome</keyword>
<evidence type="ECO:0000256" key="7">
    <source>
        <dbReference type="ARBA" id="ARBA00022984"/>
    </source>
</evidence>
<dbReference type="RefSeq" id="WP_106931990.1">
    <property type="nucleotide sequence ID" value="NZ_PYFT01000001.1"/>
</dbReference>
<evidence type="ECO:0000259" key="14">
    <source>
        <dbReference type="Pfam" id="PF08245"/>
    </source>
</evidence>
<evidence type="ECO:0000313" key="15">
    <source>
        <dbReference type="EMBL" id="PSR55809.1"/>
    </source>
</evidence>
<evidence type="ECO:0000256" key="9">
    <source>
        <dbReference type="ARBA" id="ARBA00023316"/>
    </source>
</evidence>
<accession>A0A2T2YJZ3</accession>
<keyword evidence="4 10" id="KW-0547">Nucleotide-binding</keyword>
<dbReference type="Proteomes" id="UP000240357">
    <property type="component" value="Unassembled WGS sequence"/>
</dbReference>
<dbReference type="Pfam" id="PF01225">
    <property type="entry name" value="Mur_ligase"/>
    <property type="match status" value="1"/>
</dbReference>
<feature type="domain" description="Mur ligase C-terminal" evidence="13">
    <location>
        <begin position="300"/>
        <end position="417"/>
    </location>
</feature>
<dbReference type="NCBIfam" id="TIGR01143">
    <property type="entry name" value="murF"/>
    <property type="match status" value="1"/>
</dbReference>
<evidence type="ECO:0000256" key="4">
    <source>
        <dbReference type="ARBA" id="ARBA00022741"/>
    </source>
</evidence>
<dbReference type="GO" id="GO:0051301">
    <property type="term" value="P:cell division"/>
    <property type="evidence" value="ECO:0007669"/>
    <property type="project" value="UniProtKB-KW"/>
</dbReference>
<dbReference type="InterPro" id="IPR000713">
    <property type="entry name" value="Mur_ligase_N"/>
</dbReference>
<keyword evidence="9 10" id="KW-0961">Cell wall biogenesis/degradation</keyword>
<evidence type="ECO:0000259" key="12">
    <source>
        <dbReference type="Pfam" id="PF01225"/>
    </source>
</evidence>
<keyword evidence="5 10" id="KW-0067">ATP-binding</keyword>
<dbReference type="Gene3D" id="3.40.1190.10">
    <property type="entry name" value="Mur-like, catalytic domain"/>
    <property type="match status" value="1"/>
</dbReference>
<dbReference type="SUPFAM" id="SSF53623">
    <property type="entry name" value="MurD-like peptide ligases, catalytic domain"/>
    <property type="match status" value="1"/>
</dbReference>
<name>A0A2T2YJZ3_9BACT</name>
<sequence>MAETIPLLYEKYLECSAVSTDSRASQDNSLFFALPGPNFNGNQFAGQALARGARFAVVDDPSLASEQIIAVPDTLQALQDLARFHRQKLTIPVIGITGSNGKTTTKELINAVLSQRFNTLFTQGNLNNHIGVPLTILKIKPEHQIAIIEMGANHIGEIEQLCRIAEPTHGIITNIGKAHLEGFGSLEGVARAKSELYMHLLQNRGTAFVNSQNEHLQRMGSRLFTKITYPAPGDFFHCKLISASPYVVYESENGEIITTQIIGEYNFENIAAASCIGKYFNVPISKINAGVASYVPTNNRSQIIKKGSNTILLDAYNANPSSMAASVKNFAQAEATHRVVILGDMLELGTASAEEHAQLGKLLAGLPFDQILLCGPEMENASAYAPAAWHFTTKPELQQWLQENPVQNSIVLIKGSRGMSLETLVESLEN</sequence>
<evidence type="ECO:0000313" key="16">
    <source>
        <dbReference type="Proteomes" id="UP000240357"/>
    </source>
</evidence>
<dbReference type="EC" id="6.3.2.10" evidence="10 11"/>
<dbReference type="Pfam" id="PF08245">
    <property type="entry name" value="Mur_ligase_M"/>
    <property type="match status" value="1"/>
</dbReference>
<comment type="catalytic activity">
    <reaction evidence="10 11">
        <text>D-alanyl-D-alanine + UDP-N-acetyl-alpha-D-muramoyl-L-alanyl-gamma-D-glutamyl-meso-2,6-diaminopimelate + ATP = UDP-N-acetyl-alpha-D-muramoyl-L-alanyl-gamma-D-glutamyl-meso-2,6-diaminopimeloyl-D-alanyl-D-alanine + ADP + phosphate + H(+)</text>
        <dbReference type="Rhea" id="RHEA:28374"/>
        <dbReference type="ChEBI" id="CHEBI:15378"/>
        <dbReference type="ChEBI" id="CHEBI:30616"/>
        <dbReference type="ChEBI" id="CHEBI:43474"/>
        <dbReference type="ChEBI" id="CHEBI:57822"/>
        <dbReference type="ChEBI" id="CHEBI:61386"/>
        <dbReference type="ChEBI" id="CHEBI:83905"/>
        <dbReference type="ChEBI" id="CHEBI:456216"/>
        <dbReference type="EC" id="6.3.2.10"/>
    </reaction>
</comment>
<evidence type="ECO:0000256" key="2">
    <source>
        <dbReference type="ARBA" id="ARBA00022598"/>
    </source>
</evidence>
<dbReference type="InterPro" id="IPR005863">
    <property type="entry name" value="UDP-N-AcMur_synth"/>
</dbReference>
<dbReference type="InterPro" id="IPR004101">
    <property type="entry name" value="Mur_ligase_C"/>
</dbReference>
<feature type="domain" description="Mur ligase N-terminal catalytic" evidence="12">
    <location>
        <begin position="16"/>
        <end position="85"/>
    </location>
</feature>
<feature type="domain" description="Mur ligase central" evidence="14">
    <location>
        <begin position="96"/>
        <end position="276"/>
    </location>
</feature>
<keyword evidence="3 10" id="KW-0132">Cell division</keyword>
<dbReference type="InterPro" id="IPR051046">
    <property type="entry name" value="MurCDEF_CellWall_CoF430Synth"/>
</dbReference>